<dbReference type="OrthoDB" id="9807829at2"/>
<dbReference type="Pfam" id="PF00849">
    <property type="entry name" value="PseudoU_synth_2"/>
    <property type="match status" value="1"/>
</dbReference>
<dbReference type="InterPro" id="IPR020103">
    <property type="entry name" value="PsdUridine_synth_cat_dom_sf"/>
</dbReference>
<dbReference type="GO" id="GO:0140098">
    <property type="term" value="F:catalytic activity, acting on RNA"/>
    <property type="evidence" value="ECO:0007669"/>
    <property type="project" value="UniProtKB-ARBA"/>
</dbReference>
<dbReference type="SUPFAM" id="SSF55120">
    <property type="entry name" value="Pseudouridine synthase"/>
    <property type="match status" value="1"/>
</dbReference>
<dbReference type="GO" id="GO:0006396">
    <property type="term" value="P:RNA processing"/>
    <property type="evidence" value="ECO:0007669"/>
    <property type="project" value="UniProtKB-ARBA"/>
</dbReference>
<sequence length="212" mass="23368">MPIKILHETEHWLAVDKPAEISVHNDPGKDLLSLMKQGYGYDCTAVNRLDLGTSGIVLLARSKEAAQKLGELLASREAQKYYNAICSGQPKPTGKTSADGWNIWDLSLSKKAEGRKNPRGLSRDRVPCVTHWQLVESSGKLSQLLIRLETGRKHQIRRHAALAKCPLVGDGRYGSKVQGDRLGLHSCRVLFVDPFSGEDVDVVCEAPVEFAL</sequence>
<dbReference type="InterPro" id="IPR006224">
    <property type="entry name" value="PsdUridine_synth_RluA-like_CS"/>
</dbReference>
<dbReference type="GO" id="GO:0003723">
    <property type="term" value="F:RNA binding"/>
    <property type="evidence" value="ECO:0007669"/>
    <property type="project" value="InterPro"/>
</dbReference>
<dbReference type="PROSITE" id="PS01129">
    <property type="entry name" value="PSI_RLU"/>
    <property type="match status" value="1"/>
</dbReference>
<dbReference type="CDD" id="cd02869">
    <property type="entry name" value="PseudoU_synth_RluA_like"/>
    <property type="match status" value="1"/>
</dbReference>
<feature type="domain" description="Pseudouridine synthase RsuA/RluA-like" evidence="1">
    <location>
        <begin position="11"/>
        <end position="161"/>
    </location>
</feature>
<reference evidence="3" key="1">
    <citation type="submission" date="2017-04" db="EMBL/GenBank/DDBJ databases">
        <authorList>
            <person name="Varghese N."/>
            <person name="Submissions S."/>
        </authorList>
    </citation>
    <scope>NUCLEOTIDE SEQUENCE [LARGE SCALE GENOMIC DNA]</scope>
    <source>
        <strain evidence="3">RKEM611</strain>
    </source>
</reference>
<dbReference type="GO" id="GO:0001522">
    <property type="term" value="P:pseudouridine synthesis"/>
    <property type="evidence" value="ECO:0007669"/>
    <property type="project" value="InterPro"/>
</dbReference>
<accession>A0A1Y6CR12</accession>
<gene>
    <name evidence="2" type="ORF">SAMN06296036_1425</name>
</gene>
<name>A0A1Y6CR12_9BACT</name>
<protein>
    <submittedName>
        <fullName evidence="2">tRNA pseudouridine65 synthase</fullName>
    </submittedName>
</protein>
<dbReference type="AlphaFoldDB" id="A0A1Y6CR12"/>
<dbReference type="EMBL" id="FWZT01000042">
    <property type="protein sequence ID" value="SMF82533.1"/>
    <property type="molecule type" value="Genomic_DNA"/>
</dbReference>
<evidence type="ECO:0000313" key="3">
    <source>
        <dbReference type="Proteomes" id="UP000192907"/>
    </source>
</evidence>
<dbReference type="Gene3D" id="3.30.2350.10">
    <property type="entry name" value="Pseudouridine synthase"/>
    <property type="match status" value="1"/>
</dbReference>
<keyword evidence="3" id="KW-1185">Reference proteome</keyword>
<dbReference type="InterPro" id="IPR050188">
    <property type="entry name" value="RluA_PseudoU_synthase"/>
</dbReference>
<organism evidence="2 3">
    <name type="scientific">Pseudobacteriovorax antillogorgiicola</name>
    <dbReference type="NCBI Taxonomy" id="1513793"/>
    <lineage>
        <taxon>Bacteria</taxon>
        <taxon>Pseudomonadati</taxon>
        <taxon>Bdellovibrionota</taxon>
        <taxon>Oligoflexia</taxon>
        <taxon>Oligoflexales</taxon>
        <taxon>Pseudobacteriovoracaceae</taxon>
        <taxon>Pseudobacteriovorax</taxon>
    </lineage>
</organism>
<dbReference type="GO" id="GO:0009982">
    <property type="term" value="F:pseudouridine synthase activity"/>
    <property type="evidence" value="ECO:0007669"/>
    <property type="project" value="InterPro"/>
</dbReference>
<dbReference type="STRING" id="1513793.SAMN06296036_1425"/>
<evidence type="ECO:0000313" key="2">
    <source>
        <dbReference type="EMBL" id="SMF82533.1"/>
    </source>
</evidence>
<evidence type="ECO:0000259" key="1">
    <source>
        <dbReference type="Pfam" id="PF00849"/>
    </source>
</evidence>
<proteinExistence type="predicted"/>
<dbReference type="Proteomes" id="UP000192907">
    <property type="component" value="Unassembled WGS sequence"/>
</dbReference>
<dbReference type="PANTHER" id="PTHR21600">
    <property type="entry name" value="MITOCHONDRIAL RNA PSEUDOURIDINE SYNTHASE"/>
    <property type="match status" value="1"/>
</dbReference>
<dbReference type="RefSeq" id="WP_132326141.1">
    <property type="nucleotide sequence ID" value="NZ_FWZT01000042.1"/>
</dbReference>
<dbReference type="InterPro" id="IPR006145">
    <property type="entry name" value="PsdUridine_synth_RsuA/RluA"/>
</dbReference>